<organism evidence="1 2">
    <name type="scientific">Cichlidogyrus casuarinus</name>
    <dbReference type="NCBI Taxonomy" id="1844966"/>
    <lineage>
        <taxon>Eukaryota</taxon>
        <taxon>Metazoa</taxon>
        <taxon>Spiralia</taxon>
        <taxon>Lophotrochozoa</taxon>
        <taxon>Platyhelminthes</taxon>
        <taxon>Monogenea</taxon>
        <taxon>Monopisthocotylea</taxon>
        <taxon>Dactylogyridea</taxon>
        <taxon>Ancyrocephalidae</taxon>
        <taxon>Cichlidogyrus</taxon>
    </lineage>
</organism>
<dbReference type="EMBL" id="JBJKFK010005796">
    <property type="protein sequence ID" value="KAL3308133.1"/>
    <property type="molecule type" value="Genomic_DNA"/>
</dbReference>
<name>A0ABD2PMA9_9PLAT</name>
<proteinExistence type="predicted"/>
<protein>
    <submittedName>
        <fullName evidence="1">Uncharacterized protein</fullName>
    </submittedName>
</protein>
<dbReference type="AlphaFoldDB" id="A0ABD2PMA9"/>
<gene>
    <name evidence="1" type="ORF">Ciccas_013340</name>
</gene>
<sequence length="182" mass="20816">MAFISNTHEKQIFALHLRPNELKSQISVLIDSFDDIQSRVIRDPGVKASFWPLQQPVSFHVERDINQDQPASFYRIYFPLSKFLFGPALPAIRLDVRAAHCKRIESSVGMASFQSPWNGGFYHFPLKFVATLLASNSSRLQVNTLPPANSSLDPYIDLVLEPSCEYQFYLYYSLPHWFGQAS</sequence>
<dbReference type="Pfam" id="PF24660">
    <property type="entry name" value="PGAP1_3rd"/>
    <property type="match status" value="1"/>
</dbReference>
<accession>A0ABD2PMA9</accession>
<evidence type="ECO:0000313" key="2">
    <source>
        <dbReference type="Proteomes" id="UP001626550"/>
    </source>
</evidence>
<keyword evidence="2" id="KW-1185">Reference proteome</keyword>
<evidence type="ECO:0000313" key="1">
    <source>
        <dbReference type="EMBL" id="KAL3308133.1"/>
    </source>
</evidence>
<dbReference type="Proteomes" id="UP001626550">
    <property type="component" value="Unassembled WGS sequence"/>
</dbReference>
<comment type="caution">
    <text evidence="1">The sequence shown here is derived from an EMBL/GenBank/DDBJ whole genome shotgun (WGS) entry which is preliminary data.</text>
</comment>
<reference evidence="1 2" key="1">
    <citation type="submission" date="2024-11" db="EMBL/GenBank/DDBJ databases">
        <title>Adaptive evolution of stress response genes in parasites aligns with host niche diversity.</title>
        <authorList>
            <person name="Hahn C."/>
            <person name="Resl P."/>
        </authorList>
    </citation>
    <scope>NUCLEOTIDE SEQUENCE [LARGE SCALE GENOMIC DNA]</scope>
    <source>
        <strain evidence="1">EGGRZ-B1_66</strain>
        <tissue evidence="1">Body</tissue>
    </source>
</reference>